<proteinExistence type="predicted"/>
<dbReference type="AlphaFoldDB" id="A0AAN7VM17"/>
<accession>A0AAN7VM17</accession>
<name>A0AAN7VM17_9PEZI</name>
<comment type="caution">
    <text evidence="2">The sequence shown here is derived from an EMBL/GenBank/DDBJ whole genome shotgun (WGS) entry which is preliminary data.</text>
</comment>
<dbReference type="EMBL" id="JAVRQU010000025">
    <property type="protein sequence ID" value="KAK5690353.1"/>
    <property type="molecule type" value="Genomic_DNA"/>
</dbReference>
<reference evidence="2" key="1">
    <citation type="submission" date="2023-08" db="EMBL/GenBank/DDBJ databases">
        <title>Black Yeasts Isolated from many extreme environments.</title>
        <authorList>
            <person name="Coleine C."/>
            <person name="Stajich J.E."/>
            <person name="Selbmann L."/>
        </authorList>
    </citation>
    <scope>NUCLEOTIDE SEQUENCE</scope>
    <source>
        <strain evidence="2">CCFEE 5810</strain>
    </source>
</reference>
<evidence type="ECO:0000256" key="1">
    <source>
        <dbReference type="SAM" id="MobiDB-lite"/>
    </source>
</evidence>
<feature type="region of interest" description="Disordered" evidence="1">
    <location>
        <begin position="66"/>
        <end position="90"/>
    </location>
</feature>
<gene>
    <name evidence="2" type="ORF">LTR97_012221</name>
</gene>
<evidence type="ECO:0000313" key="3">
    <source>
        <dbReference type="Proteomes" id="UP001310594"/>
    </source>
</evidence>
<sequence length="298" mass="33234">MDPLVLAATEAHKEKKPYRLHGPKTKMQAELEMNPYAQALASPIRQCALTSARLPSHFLQAFTTQLVPPPSEPSKSQSRSAVAEITPDLSADKTGPRTYVLAQAPILDFLAERKRATQVLMPERSKAWMAKNLGRAASGINPQKDVKYDMKAAEKVLDGLREVVRGEAEKGLRHKYVIPLNTIEELRAWQEKEERDWRMEDGRVVCLLSLSDASKETMAELLLLDGSLEGRMGGYHDLARLLGKDEVTLEDFGASWAMMHKGAEWLAILESSRAVDVQLAIMRLEAYLRIDEEGKDGG</sequence>
<protein>
    <submittedName>
        <fullName evidence="2">Uncharacterized protein</fullName>
    </submittedName>
</protein>
<dbReference type="Proteomes" id="UP001310594">
    <property type="component" value="Unassembled WGS sequence"/>
</dbReference>
<evidence type="ECO:0000313" key="2">
    <source>
        <dbReference type="EMBL" id="KAK5690353.1"/>
    </source>
</evidence>
<organism evidence="2 3">
    <name type="scientific">Elasticomyces elasticus</name>
    <dbReference type="NCBI Taxonomy" id="574655"/>
    <lineage>
        <taxon>Eukaryota</taxon>
        <taxon>Fungi</taxon>
        <taxon>Dikarya</taxon>
        <taxon>Ascomycota</taxon>
        <taxon>Pezizomycotina</taxon>
        <taxon>Dothideomycetes</taxon>
        <taxon>Dothideomycetidae</taxon>
        <taxon>Mycosphaerellales</taxon>
        <taxon>Teratosphaeriaceae</taxon>
        <taxon>Elasticomyces</taxon>
    </lineage>
</organism>